<keyword evidence="2" id="KW-1185">Reference proteome</keyword>
<reference evidence="1" key="2">
    <citation type="submission" date="2020-05" db="UniProtKB">
        <authorList>
            <consortium name="EnsemblMetazoa"/>
        </authorList>
    </citation>
    <scope>IDENTIFICATION</scope>
    <source>
        <strain evidence="1">IAEA</strain>
    </source>
</reference>
<dbReference type="Proteomes" id="UP000092445">
    <property type="component" value="Unassembled WGS sequence"/>
</dbReference>
<evidence type="ECO:0000313" key="1">
    <source>
        <dbReference type="EnsemblMetazoa" id="GPAI010696-PA"/>
    </source>
</evidence>
<accession>A0A1A9ZCP7</accession>
<dbReference type="EnsemblMetazoa" id="GPAI010696-RA">
    <property type="protein sequence ID" value="GPAI010696-PA"/>
    <property type="gene ID" value="GPAI010696"/>
</dbReference>
<dbReference type="VEuPathDB" id="VectorBase:GPAI010696"/>
<proteinExistence type="predicted"/>
<organism evidence="1 2">
    <name type="scientific">Glossina pallidipes</name>
    <name type="common">Tsetse fly</name>
    <dbReference type="NCBI Taxonomy" id="7398"/>
    <lineage>
        <taxon>Eukaryota</taxon>
        <taxon>Metazoa</taxon>
        <taxon>Ecdysozoa</taxon>
        <taxon>Arthropoda</taxon>
        <taxon>Hexapoda</taxon>
        <taxon>Insecta</taxon>
        <taxon>Pterygota</taxon>
        <taxon>Neoptera</taxon>
        <taxon>Endopterygota</taxon>
        <taxon>Diptera</taxon>
        <taxon>Brachycera</taxon>
        <taxon>Muscomorpha</taxon>
        <taxon>Hippoboscoidea</taxon>
        <taxon>Glossinidae</taxon>
        <taxon>Glossina</taxon>
    </lineage>
</organism>
<sequence length="169" mass="18851">MIDYCKKFTCSNFGLCRHNDACLILNTREDVGRMNKRPISTKQSLVCLTEEKVVLLAEHPAIVTHAPQAATTIDSRHLHSVTGCNRLLMLLVLYSNPYNVEEDSSSNDTPLPFVSLIHPNYLTKQAYHSPILLNNSSLNNNAVVAASTLRPLLVTRFNAETLALRQIYG</sequence>
<dbReference type="AlphaFoldDB" id="A0A1A9ZCP7"/>
<name>A0A1A9ZCP7_GLOPL</name>
<reference evidence="2" key="1">
    <citation type="submission" date="2014-03" db="EMBL/GenBank/DDBJ databases">
        <authorList>
            <person name="Aksoy S."/>
            <person name="Warren W."/>
            <person name="Wilson R.K."/>
        </authorList>
    </citation>
    <scope>NUCLEOTIDE SEQUENCE [LARGE SCALE GENOMIC DNA]</scope>
    <source>
        <strain evidence="2">IAEA</strain>
    </source>
</reference>
<protein>
    <submittedName>
        <fullName evidence="1">Uncharacterized protein</fullName>
    </submittedName>
</protein>
<dbReference type="STRING" id="7398.A0A1A9ZCP7"/>
<evidence type="ECO:0000313" key="2">
    <source>
        <dbReference type="Proteomes" id="UP000092445"/>
    </source>
</evidence>